<proteinExistence type="predicted"/>
<name>C6LJ94_9FIRM</name>
<comment type="caution">
    <text evidence="1">The sequence shown here is derived from an EMBL/GenBank/DDBJ whole genome shotgun (WGS) entry which is preliminary data.</text>
</comment>
<sequence>MKEIYLSQDGCGRTKRNLHCRFLFVCPGSAAESKDAAWLEKTVFYGNQNIYQVMKGER</sequence>
<keyword evidence="2" id="KW-1185">Reference proteome</keyword>
<dbReference type="Proteomes" id="UP000005561">
    <property type="component" value="Unassembled WGS sequence"/>
</dbReference>
<organism evidence="1 2">
    <name type="scientific">Marvinbryantia formatexigens DSM 14469</name>
    <dbReference type="NCBI Taxonomy" id="478749"/>
    <lineage>
        <taxon>Bacteria</taxon>
        <taxon>Bacillati</taxon>
        <taxon>Bacillota</taxon>
        <taxon>Clostridia</taxon>
        <taxon>Lachnospirales</taxon>
        <taxon>Lachnospiraceae</taxon>
        <taxon>Marvinbryantia</taxon>
    </lineage>
</organism>
<dbReference type="AlphaFoldDB" id="C6LJ94"/>
<gene>
    <name evidence="1" type="ORF">BRYFOR_08729</name>
</gene>
<reference evidence="1" key="1">
    <citation type="submission" date="2009-07" db="EMBL/GenBank/DDBJ databases">
        <authorList>
            <person name="Weinstock G."/>
            <person name="Sodergren E."/>
            <person name="Clifton S."/>
            <person name="Fulton L."/>
            <person name="Fulton B."/>
            <person name="Courtney L."/>
            <person name="Fronick C."/>
            <person name="Harrison M."/>
            <person name="Strong C."/>
            <person name="Farmer C."/>
            <person name="Delahaunty K."/>
            <person name="Markovic C."/>
            <person name="Hall O."/>
            <person name="Minx P."/>
            <person name="Tomlinson C."/>
            <person name="Mitreva M."/>
            <person name="Nelson J."/>
            <person name="Hou S."/>
            <person name="Wollam A."/>
            <person name="Pepin K.H."/>
            <person name="Johnson M."/>
            <person name="Bhonagiri V."/>
            <person name="Nash W.E."/>
            <person name="Warren W."/>
            <person name="Chinwalla A."/>
            <person name="Mardis E.R."/>
            <person name="Wilson R.K."/>
        </authorList>
    </citation>
    <scope>NUCLEOTIDE SEQUENCE [LARGE SCALE GENOMIC DNA]</scope>
    <source>
        <strain evidence="1">DSM 14469</strain>
    </source>
</reference>
<evidence type="ECO:0000313" key="2">
    <source>
        <dbReference type="Proteomes" id="UP000005561"/>
    </source>
</evidence>
<dbReference type="EMBL" id="ACCL02000020">
    <property type="protein sequence ID" value="EET59208.1"/>
    <property type="molecule type" value="Genomic_DNA"/>
</dbReference>
<protein>
    <submittedName>
        <fullName evidence="1">Uncharacterized protein</fullName>
    </submittedName>
</protein>
<evidence type="ECO:0000313" key="1">
    <source>
        <dbReference type="EMBL" id="EET59208.1"/>
    </source>
</evidence>
<accession>C6LJ94</accession>